<feature type="transmembrane region" description="Helical" evidence="8">
    <location>
        <begin position="7"/>
        <end position="28"/>
    </location>
</feature>
<name>A0A1M6IHJ9_9RHOB</name>
<dbReference type="InterPro" id="IPR036259">
    <property type="entry name" value="MFS_trans_sf"/>
</dbReference>
<feature type="transmembrane region" description="Helical" evidence="8">
    <location>
        <begin position="251"/>
        <end position="270"/>
    </location>
</feature>
<evidence type="ECO:0000256" key="1">
    <source>
        <dbReference type="ARBA" id="ARBA00003279"/>
    </source>
</evidence>
<accession>A0A1M6IHJ9</accession>
<feature type="transmembrane region" description="Helical" evidence="8">
    <location>
        <begin position="282"/>
        <end position="299"/>
    </location>
</feature>
<keyword evidence="6 8" id="KW-1133">Transmembrane helix</keyword>
<comment type="function">
    <text evidence="1">Resistance to tetracycline by an active tetracycline efflux. This is an energy-dependent process that decreases the accumulation of the antibiotic in whole cells. This protein functions as a metal-tetracycline/H(+) antiporter.</text>
</comment>
<dbReference type="AlphaFoldDB" id="A0A1M6IHJ9"/>
<proteinExistence type="inferred from homology"/>
<dbReference type="PRINTS" id="PR01035">
    <property type="entry name" value="TCRTETA"/>
</dbReference>
<evidence type="ECO:0000256" key="7">
    <source>
        <dbReference type="ARBA" id="ARBA00023136"/>
    </source>
</evidence>
<feature type="transmembrane region" description="Helical" evidence="8">
    <location>
        <begin position="101"/>
        <end position="123"/>
    </location>
</feature>
<sequence>MSSRLPLLVILSIAMIDAMGIGLILPVMPNLLREVSGSNLADAAIWGGILTTAFAVMQFLFGPIIGNISDRFGRRPVMLVALVVMALDYLVMALADTMWLLLVGRIVGGITAATFATVMAYMADVSKGDEKAARFGYAHAAFGIGFVIGPAFGGLLAEFGTRTPFYVAAVLAAATAVAGYFVLTESLSPELRRPLRWARANPFGAFRSIGRLPGVFLLLVTYFFYEVAMIVYSVIWPYFGTELFDWSPGMIGLSLAIYGSFYAFAQAVLVKPAIRMWGDRRTVMIGLVGEMVFLVFFGFATNATWVLLMIPIVATASVGFPALQAILSRRVADDAQGELQGVLASLVSLATVVTPLVMTQVFAMYSGPAAKIYAPGAPFLMSAFVMVLAIVFFLRSKQRA</sequence>
<dbReference type="InterPro" id="IPR005829">
    <property type="entry name" value="Sugar_transporter_CS"/>
</dbReference>
<dbReference type="PANTHER" id="PTHR23504:SF15">
    <property type="entry name" value="MAJOR FACILITATOR SUPERFAMILY (MFS) PROFILE DOMAIN-CONTAINING PROTEIN"/>
    <property type="match status" value="1"/>
</dbReference>
<feature type="transmembrane region" description="Helical" evidence="8">
    <location>
        <begin position="135"/>
        <end position="157"/>
    </location>
</feature>
<keyword evidence="5 8" id="KW-0812">Transmembrane</keyword>
<comment type="subcellular location">
    <subcellularLocation>
        <location evidence="2">Membrane</location>
        <topology evidence="2">Multi-pass membrane protein</topology>
    </subcellularLocation>
</comment>
<dbReference type="CDD" id="cd17388">
    <property type="entry name" value="MFS_TetA"/>
    <property type="match status" value="1"/>
</dbReference>
<keyword evidence="11" id="KW-1185">Reference proteome</keyword>
<feature type="domain" description="Major facilitator superfamily (MFS) profile" evidence="9">
    <location>
        <begin position="6"/>
        <end position="400"/>
    </location>
</feature>
<evidence type="ECO:0000313" key="10">
    <source>
        <dbReference type="EMBL" id="SHJ33930.1"/>
    </source>
</evidence>
<dbReference type="SUPFAM" id="SSF103473">
    <property type="entry name" value="MFS general substrate transporter"/>
    <property type="match status" value="1"/>
</dbReference>
<dbReference type="Pfam" id="PF07690">
    <property type="entry name" value="MFS_1"/>
    <property type="match status" value="1"/>
</dbReference>
<evidence type="ECO:0000256" key="5">
    <source>
        <dbReference type="ARBA" id="ARBA00022692"/>
    </source>
</evidence>
<dbReference type="PANTHER" id="PTHR23504">
    <property type="entry name" value="MAJOR FACILITATOR SUPERFAMILY DOMAIN-CONTAINING PROTEIN 10"/>
    <property type="match status" value="1"/>
</dbReference>
<feature type="transmembrane region" description="Helical" evidence="8">
    <location>
        <begin position="372"/>
        <end position="394"/>
    </location>
</feature>
<evidence type="ECO:0000256" key="4">
    <source>
        <dbReference type="ARBA" id="ARBA00022448"/>
    </source>
</evidence>
<gene>
    <name evidence="10" type="ORF">SAMN05444000_107123</name>
</gene>
<dbReference type="PROSITE" id="PS00216">
    <property type="entry name" value="SUGAR_TRANSPORT_1"/>
    <property type="match status" value="1"/>
</dbReference>
<feature type="transmembrane region" description="Helical" evidence="8">
    <location>
        <begin position="339"/>
        <end position="366"/>
    </location>
</feature>
<dbReference type="InterPro" id="IPR020846">
    <property type="entry name" value="MFS_dom"/>
</dbReference>
<dbReference type="OrthoDB" id="9764259at2"/>
<feature type="transmembrane region" description="Helical" evidence="8">
    <location>
        <begin position="77"/>
        <end position="95"/>
    </location>
</feature>
<dbReference type="STRING" id="1470563.SAMN05444000_107123"/>
<reference evidence="11" key="1">
    <citation type="submission" date="2016-11" db="EMBL/GenBank/DDBJ databases">
        <authorList>
            <person name="Varghese N."/>
            <person name="Submissions S."/>
        </authorList>
    </citation>
    <scope>NUCLEOTIDE SEQUENCE [LARGE SCALE GENOMIC DNA]</scope>
    <source>
        <strain evidence="11">DSM 100564</strain>
    </source>
</reference>
<dbReference type="InterPro" id="IPR001958">
    <property type="entry name" value="Tet-R_TetA/multi-R_MdtG-like"/>
</dbReference>
<keyword evidence="4" id="KW-0813">Transport</keyword>
<dbReference type="EMBL" id="FQZQ01000007">
    <property type="protein sequence ID" value="SHJ33930.1"/>
    <property type="molecule type" value="Genomic_DNA"/>
</dbReference>
<dbReference type="PROSITE" id="PS50850">
    <property type="entry name" value="MFS"/>
    <property type="match status" value="1"/>
</dbReference>
<dbReference type="Gene3D" id="1.20.1250.20">
    <property type="entry name" value="MFS general substrate transporter like domains"/>
    <property type="match status" value="1"/>
</dbReference>
<dbReference type="GO" id="GO:0016020">
    <property type="term" value="C:membrane"/>
    <property type="evidence" value="ECO:0007669"/>
    <property type="project" value="UniProtKB-SubCell"/>
</dbReference>
<keyword evidence="7 8" id="KW-0472">Membrane</keyword>
<feature type="transmembrane region" description="Helical" evidence="8">
    <location>
        <begin position="163"/>
        <end position="183"/>
    </location>
</feature>
<evidence type="ECO:0000256" key="2">
    <source>
        <dbReference type="ARBA" id="ARBA00004141"/>
    </source>
</evidence>
<evidence type="ECO:0000256" key="8">
    <source>
        <dbReference type="SAM" id="Phobius"/>
    </source>
</evidence>
<evidence type="ECO:0000313" key="11">
    <source>
        <dbReference type="Proteomes" id="UP000183982"/>
    </source>
</evidence>
<dbReference type="Proteomes" id="UP000183982">
    <property type="component" value="Unassembled WGS sequence"/>
</dbReference>
<comment type="similarity">
    <text evidence="3">Belongs to the major facilitator superfamily. TCR/Tet family.</text>
</comment>
<feature type="transmembrane region" description="Helical" evidence="8">
    <location>
        <begin position="305"/>
        <end position="327"/>
    </location>
</feature>
<evidence type="ECO:0000259" key="9">
    <source>
        <dbReference type="PROSITE" id="PS50850"/>
    </source>
</evidence>
<dbReference type="GO" id="GO:0022857">
    <property type="term" value="F:transmembrane transporter activity"/>
    <property type="evidence" value="ECO:0007669"/>
    <property type="project" value="InterPro"/>
</dbReference>
<dbReference type="RefSeq" id="WP_073251596.1">
    <property type="nucleotide sequence ID" value="NZ_FQZQ01000007.1"/>
</dbReference>
<protein>
    <submittedName>
        <fullName evidence="10">MFS transporter, DHA1 family, tetracycline resistance protein</fullName>
    </submittedName>
</protein>
<dbReference type="InterPro" id="IPR011701">
    <property type="entry name" value="MFS"/>
</dbReference>
<feature type="transmembrane region" description="Helical" evidence="8">
    <location>
        <begin position="43"/>
        <end position="65"/>
    </location>
</feature>
<evidence type="ECO:0000256" key="3">
    <source>
        <dbReference type="ARBA" id="ARBA00007520"/>
    </source>
</evidence>
<organism evidence="10 11">
    <name type="scientific">Shimia gijangensis</name>
    <dbReference type="NCBI Taxonomy" id="1470563"/>
    <lineage>
        <taxon>Bacteria</taxon>
        <taxon>Pseudomonadati</taxon>
        <taxon>Pseudomonadota</taxon>
        <taxon>Alphaproteobacteria</taxon>
        <taxon>Rhodobacterales</taxon>
        <taxon>Roseobacteraceae</taxon>
    </lineage>
</organism>
<evidence type="ECO:0000256" key="6">
    <source>
        <dbReference type="ARBA" id="ARBA00022989"/>
    </source>
</evidence>
<feature type="transmembrane region" description="Helical" evidence="8">
    <location>
        <begin position="215"/>
        <end position="239"/>
    </location>
</feature>